<reference evidence="9" key="2">
    <citation type="journal article" date="2019" name="MicrobiologyOpen">
        <title>High-quality draft genome sequence of Gaiella occulta isolated from a 150 meter deep mineral water borehole and comparison with the genome sequences of other deep-branching lineages of the phylum Actinobacteria.</title>
        <authorList>
            <person name="Severino R."/>
            <person name="Froufe H.J.C."/>
            <person name="Barroso C."/>
            <person name="Albuquerque L."/>
            <person name="Lobo-da-Cunha A."/>
            <person name="da Costa M.S."/>
            <person name="Egas C."/>
        </authorList>
    </citation>
    <scope>NUCLEOTIDE SEQUENCE [LARGE SCALE GENOMIC DNA]</scope>
    <source>
        <strain evidence="9">F2-233</strain>
    </source>
</reference>
<dbReference type="GO" id="GO:0015074">
    <property type="term" value="P:DNA integration"/>
    <property type="evidence" value="ECO:0007669"/>
    <property type="project" value="UniProtKB-KW"/>
</dbReference>
<dbReference type="GO" id="GO:0006310">
    <property type="term" value="P:DNA recombination"/>
    <property type="evidence" value="ECO:0007669"/>
    <property type="project" value="UniProtKB-KW"/>
</dbReference>
<dbReference type="InterPro" id="IPR004107">
    <property type="entry name" value="Integrase_SAM-like_N"/>
</dbReference>
<dbReference type="SUPFAM" id="SSF56349">
    <property type="entry name" value="DNA breaking-rejoining enzymes"/>
    <property type="match status" value="1"/>
</dbReference>
<protein>
    <submittedName>
        <fullName evidence="8">Phage integrase family</fullName>
    </submittedName>
</protein>
<evidence type="ECO:0000259" key="7">
    <source>
        <dbReference type="PROSITE" id="PS51900"/>
    </source>
</evidence>
<organism evidence="8 9">
    <name type="scientific">Gaiella occulta</name>
    <dbReference type="NCBI Taxonomy" id="1002870"/>
    <lineage>
        <taxon>Bacteria</taxon>
        <taxon>Bacillati</taxon>
        <taxon>Actinomycetota</taxon>
        <taxon>Thermoleophilia</taxon>
        <taxon>Gaiellales</taxon>
        <taxon>Gaiellaceae</taxon>
        <taxon>Gaiella</taxon>
    </lineage>
</organism>
<keyword evidence="4" id="KW-0233">DNA recombination</keyword>
<sequence length="375" mass="41788">MSKPRAASLRVGHQRGCPNASRTSLDSLAGCRCKPAYYTFHRDALGDPVKGPRVRDRQTAERALRKLLVELDERRAGVGSRTRKRLTFNEWCDQYLESLALDKGDRRATILSYHSTLNYARPIIGELELDEIGQPEVRLILRAIRAKGRARSDATIHKHVRVLRSVFNGAVDEGYALTNPLSRKFIRGLRLRIPRGNEPYTDIELARLWAAMASLNRQPVYLVAAKAAVVAGARLGELIALDWDDLNLGNRTLRISHHWDRVDGKVLPKDGEPRVVNLIPPAVALFEEWTALVGMQPGAAPIFPAPRGRERLNGQYLSRRVDEARVKAGIPDVGEGGQKRKPFHAFRATYTRICREQGLKTRSGCSSNSGTAAPT</sequence>
<accession>A0A7M2Z069</accession>
<keyword evidence="3 5" id="KW-0238">DNA-binding</keyword>
<evidence type="ECO:0000313" key="8">
    <source>
        <dbReference type="EMBL" id="RDI75173.1"/>
    </source>
</evidence>
<dbReference type="PROSITE" id="PS51900">
    <property type="entry name" value="CB"/>
    <property type="match status" value="1"/>
</dbReference>
<dbReference type="RefSeq" id="WP_114795404.1">
    <property type="nucleotide sequence ID" value="NZ_QQZY01000002.1"/>
</dbReference>
<dbReference type="InterPro" id="IPR011010">
    <property type="entry name" value="DNA_brk_join_enz"/>
</dbReference>
<dbReference type="Pfam" id="PF02899">
    <property type="entry name" value="Phage_int_SAM_1"/>
    <property type="match status" value="1"/>
</dbReference>
<evidence type="ECO:0000256" key="5">
    <source>
        <dbReference type="PROSITE-ProRule" id="PRU01248"/>
    </source>
</evidence>
<keyword evidence="9" id="KW-1185">Reference proteome</keyword>
<dbReference type="InterPro" id="IPR010998">
    <property type="entry name" value="Integrase_recombinase_N"/>
</dbReference>
<evidence type="ECO:0000256" key="1">
    <source>
        <dbReference type="ARBA" id="ARBA00008857"/>
    </source>
</evidence>
<dbReference type="Gene3D" id="1.10.150.130">
    <property type="match status" value="1"/>
</dbReference>
<dbReference type="PROSITE" id="PS51898">
    <property type="entry name" value="TYR_RECOMBINASE"/>
    <property type="match status" value="1"/>
</dbReference>
<name>A0A7M2Z069_9ACTN</name>
<comment type="similarity">
    <text evidence="1">Belongs to the 'phage' integrase family.</text>
</comment>
<evidence type="ECO:0000256" key="4">
    <source>
        <dbReference type="ARBA" id="ARBA00023172"/>
    </source>
</evidence>
<dbReference type="AlphaFoldDB" id="A0A7M2Z069"/>
<evidence type="ECO:0000256" key="2">
    <source>
        <dbReference type="ARBA" id="ARBA00022908"/>
    </source>
</evidence>
<gene>
    <name evidence="8" type="ORF">Gocc_0971</name>
</gene>
<dbReference type="PANTHER" id="PTHR30629">
    <property type="entry name" value="PROPHAGE INTEGRASE"/>
    <property type="match status" value="1"/>
</dbReference>
<dbReference type="InterPro" id="IPR002104">
    <property type="entry name" value="Integrase_catalytic"/>
</dbReference>
<dbReference type="EMBL" id="QQZY01000002">
    <property type="protein sequence ID" value="RDI75173.1"/>
    <property type="molecule type" value="Genomic_DNA"/>
</dbReference>
<dbReference type="Proteomes" id="UP000254134">
    <property type="component" value="Unassembled WGS sequence"/>
</dbReference>
<evidence type="ECO:0000259" key="6">
    <source>
        <dbReference type="PROSITE" id="PS51898"/>
    </source>
</evidence>
<dbReference type="Pfam" id="PF00589">
    <property type="entry name" value="Phage_integrase"/>
    <property type="match status" value="1"/>
</dbReference>
<dbReference type="Gene3D" id="1.10.443.10">
    <property type="entry name" value="Intergrase catalytic core"/>
    <property type="match status" value="1"/>
</dbReference>
<keyword evidence="2" id="KW-0229">DNA integration</keyword>
<feature type="domain" description="Tyr recombinase" evidence="6">
    <location>
        <begin position="195"/>
        <end position="375"/>
    </location>
</feature>
<dbReference type="PANTHER" id="PTHR30629:SF2">
    <property type="entry name" value="PROPHAGE INTEGRASE INTS-RELATED"/>
    <property type="match status" value="1"/>
</dbReference>
<evidence type="ECO:0000313" key="9">
    <source>
        <dbReference type="Proteomes" id="UP000254134"/>
    </source>
</evidence>
<evidence type="ECO:0000256" key="3">
    <source>
        <dbReference type="ARBA" id="ARBA00023125"/>
    </source>
</evidence>
<dbReference type="InterPro" id="IPR050808">
    <property type="entry name" value="Phage_Integrase"/>
</dbReference>
<feature type="domain" description="Core-binding (CB)" evidence="7">
    <location>
        <begin position="86"/>
        <end position="171"/>
    </location>
</feature>
<proteinExistence type="inferred from homology"/>
<dbReference type="InterPro" id="IPR044068">
    <property type="entry name" value="CB"/>
</dbReference>
<dbReference type="InterPro" id="IPR013762">
    <property type="entry name" value="Integrase-like_cat_sf"/>
</dbReference>
<reference evidence="8 9" key="1">
    <citation type="submission" date="2018-07" db="EMBL/GenBank/DDBJ databases">
        <title>High-quality-draft genome sequence of Gaiella occulta.</title>
        <authorList>
            <person name="Severino R."/>
            <person name="Froufe H.J.C."/>
            <person name="Rainey F.A."/>
            <person name="Barroso C."/>
            <person name="Albuquerque L."/>
            <person name="Lobo-Da-Cunha A."/>
            <person name="Da Costa M.S."/>
            <person name="Egas C."/>
        </authorList>
    </citation>
    <scope>NUCLEOTIDE SEQUENCE [LARGE SCALE GENOMIC DNA]</scope>
    <source>
        <strain evidence="8 9">F2-233</strain>
    </source>
</reference>
<comment type="caution">
    <text evidence="8">The sequence shown here is derived from an EMBL/GenBank/DDBJ whole genome shotgun (WGS) entry which is preliminary data.</text>
</comment>
<dbReference type="OrthoDB" id="1822491at2"/>
<dbReference type="GO" id="GO:0003677">
    <property type="term" value="F:DNA binding"/>
    <property type="evidence" value="ECO:0007669"/>
    <property type="project" value="UniProtKB-UniRule"/>
</dbReference>